<sequence length="137" mass="15601">MKKLIICLFAILTVSCSLSDDTETTYIELLPIESATVPEEFVRGETYDILVRFKIPTECHAYKDIYMQTEIGSVMIAIMSTVYSGDFDCPIINTDNTVEKSFTFKPLNQDLYVLKFWLGLNADGEDDYLIFEVPVVD</sequence>
<dbReference type="STRING" id="1046627.BZARG_1685"/>
<gene>
    <name evidence="2" type="ORF">BZARG_1685</name>
</gene>
<keyword evidence="1" id="KW-0732">Signal</keyword>
<evidence type="ECO:0008006" key="4">
    <source>
        <dbReference type="Google" id="ProtNLM"/>
    </source>
</evidence>
<reference evidence="2 3" key="1">
    <citation type="journal article" date="2008" name="Int. J. Syst. Evol. Microbiol.">
        <title>Bizionia argentinensis sp. nov., isolated from surface marine water in Antarctica.</title>
        <authorList>
            <person name="Bercovich A."/>
            <person name="Vazquez S.C."/>
            <person name="Yankilevich P."/>
            <person name="Coria S.H."/>
            <person name="Foti M."/>
            <person name="Hernandez E."/>
            <person name="Vidal A."/>
            <person name="Ruberto L."/>
            <person name="Melo C."/>
            <person name="Marenssi S."/>
            <person name="Criscuolo M."/>
            <person name="Memoli M."/>
            <person name="Arguelles M."/>
            <person name="Mac Cormack W.P."/>
        </authorList>
    </citation>
    <scope>NUCLEOTIDE SEQUENCE [LARGE SCALE GENOMIC DNA]</scope>
    <source>
        <strain evidence="2 3">JUB59</strain>
    </source>
</reference>
<organism evidence="2 3">
    <name type="scientific">Bizionia argentinensis JUB59</name>
    <dbReference type="NCBI Taxonomy" id="1046627"/>
    <lineage>
        <taxon>Bacteria</taxon>
        <taxon>Pseudomonadati</taxon>
        <taxon>Bacteroidota</taxon>
        <taxon>Flavobacteriia</taxon>
        <taxon>Flavobacteriales</taxon>
        <taxon>Flavobacteriaceae</taxon>
        <taxon>Bizionia</taxon>
    </lineage>
</organism>
<evidence type="ECO:0000313" key="2">
    <source>
        <dbReference type="EMBL" id="EGV42985.1"/>
    </source>
</evidence>
<proteinExistence type="predicted"/>
<keyword evidence="3" id="KW-1185">Reference proteome</keyword>
<dbReference type="PROSITE" id="PS51257">
    <property type="entry name" value="PROKAR_LIPOPROTEIN"/>
    <property type="match status" value="1"/>
</dbReference>
<dbReference type="EMBL" id="AFXZ01000036">
    <property type="protein sequence ID" value="EGV42985.1"/>
    <property type="molecule type" value="Genomic_DNA"/>
</dbReference>
<name>G2EEX1_9FLAO</name>
<evidence type="ECO:0000256" key="1">
    <source>
        <dbReference type="SAM" id="SignalP"/>
    </source>
</evidence>
<feature type="signal peptide" evidence="1">
    <location>
        <begin position="1"/>
        <end position="19"/>
    </location>
</feature>
<protein>
    <recommendedName>
        <fullName evidence="4">DUF4625 domain-containing protein</fullName>
    </recommendedName>
</protein>
<comment type="caution">
    <text evidence="2">The sequence shown here is derived from an EMBL/GenBank/DDBJ whole genome shotgun (WGS) entry which is preliminary data.</text>
</comment>
<evidence type="ECO:0000313" key="3">
    <source>
        <dbReference type="Proteomes" id="UP000003730"/>
    </source>
</evidence>
<accession>G2EEX1</accession>
<dbReference type="OrthoDB" id="893802at2"/>
<feature type="chain" id="PRO_5003428632" description="DUF4625 domain-containing protein" evidence="1">
    <location>
        <begin position="20"/>
        <end position="137"/>
    </location>
</feature>
<dbReference type="AlphaFoldDB" id="G2EEX1"/>
<dbReference type="Proteomes" id="UP000003730">
    <property type="component" value="Unassembled WGS sequence"/>
</dbReference>
<dbReference type="RefSeq" id="WP_008637910.1">
    <property type="nucleotide sequence ID" value="NZ_AFXZ01000036.1"/>
</dbReference>